<dbReference type="GO" id="GO:0003677">
    <property type="term" value="F:DNA binding"/>
    <property type="evidence" value="ECO:0007669"/>
    <property type="project" value="InterPro"/>
</dbReference>
<dbReference type="GO" id="GO:0006402">
    <property type="term" value="P:mRNA catabolic process"/>
    <property type="evidence" value="ECO:0007669"/>
    <property type="project" value="TreeGrafter"/>
</dbReference>
<protein>
    <recommendedName>
        <fullName evidence="1">mRNA interferase</fullName>
        <ecNumber evidence="1">3.1.-.-</ecNumber>
    </recommendedName>
</protein>
<evidence type="ECO:0000313" key="3">
    <source>
        <dbReference type="Proteomes" id="UP000178859"/>
    </source>
</evidence>
<comment type="similarity">
    <text evidence="1">Belongs to the PemK/MazF family.</text>
</comment>
<dbReference type="Pfam" id="PF02452">
    <property type="entry name" value="PemK_toxin"/>
    <property type="match status" value="1"/>
</dbReference>
<accession>A0A1F5MGB3</accession>
<dbReference type="EMBL" id="MFDT01000066">
    <property type="protein sequence ID" value="OGE64389.1"/>
    <property type="molecule type" value="Genomic_DNA"/>
</dbReference>
<dbReference type="InterPro" id="IPR011067">
    <property type="entry name" value="Plasmid_toxin/cell-grow_inhib"/>
</dbReference>
<dbReference type="InterPro" id="IPR003477">
    <property type="entry name" value="PemK-like"/>
</dbReference>
<dbReference type="Proteomes" id="UP000178859">
    <property type="component" value="Unassembled WGS sequence"/>
</dbReference>
<sequence>MQKPLKEYPKRGEVYIANLDPAFGREIHKIRPILIISNNLINQNSFNVIAVPFSSIVPQIMGPDMIKVSLKGLNEESVILTDQIKSIDKVRLFKKVRKISKQQMQEVEKAIKLVLDL</sequence>
<dbReference type="PIRSF" id="PIRSF033490">
    <property type="entry name" value="MazF"/>
    <property type="match status" value="1"/>
</dbReference>
<dbReference type="EC" id="3.1.-.-" evidence="1"/>
<dbReference type="GO" id="GO:0016787">
    <property type="term" value="F:hydrolase activity"/>
    <property type="evidence" value="ECO:0007669"/>
    <property type="project" value="UniProtKB-KW"/>
</dbReference>
<dbReference type="GO" id="GO:0016075">
    <property type="term" value="P:rRNA catabolic process"/>
    <property type="evidence" value="ECO:0007669"/>
    <property type="project" value="TreeGrafter"/>
</dbReference>
<organism evidence="2 3">
    <name type="scientific">Candidatus Daviesbacteria bacterium RIFCSPLOWO2_02_FULL_36_7</name>
    <dbReference type="NCBI Taxonomy" id="1797792"/>
    <lineage>
        <taxon>Bacteria</taxon>
        <taxon>Candidatus Daviesiibacteriota</taxon>
    </lineage>
</organism>
<dbReference type="PANTHER" id="PTHR33988">
    <property type="entry name" value="ENDORIBONUCLEASE MAZF-RELATED"/>
    <property type="match status" value="1"/>
</dbReference>
<dbReference type="SUPFAM" id="SSF50118">
    <property type="entry name" value="Cell growth inhibitor/plasmid maintenance toxic component"/>
    <property type="match status" value="1"/>
</dbReference>
<gene>
    <name evidence="2" type="ORF">A3I48_02225</name>
</gene>
<dbReference type="Gene3D" id="2.30.30.110">
    <property type="match status" value="1"/>
</dbReference>
<reference evidence="2 3" key="1">
    <citation type="journal article" date="2016" name="Nat. Commun.">
        <title>Thousands of microbial genomes shed light on interconnected biogeochemical processes in an aquifer system.</title>
        <authorList>
            <person name="Anantharaman K."/>
            <person name="Brown C.T."/>
            <person name="Hug L.A."/>
            <person name="Sharon I."/>
            <person name="Castelle C.J."/>
            <person name="Probst A.J."/>
            <person name="Thomas B.C."/>
            <person name="Singh A."/>
            <person name="Wilkins M.J."/>
            <person name="Karaoz U."/>
            <person name="Brodie E.L."/>
            <person name="Williams K.H."/>
            <person name="Hubbard S.S."/>
            <person name="Banfield J.F."/>
        </authorList>
    </citation>
    <scope>NUCLEOTIDE SEQUENCE [LARGE SCALE GENOMIC DNA]</scope>
</reference>
<dbReference type="AlphaFoldDB" id="A0A1F5MGB3"/>
<comment type="function">
    <text evidence="1">Toxic component of a type II toxin-antitoxin (TA) system.</text>
</comment>
<keyword evidence="1" id="KW-0255">Endonuclease</keyword>
<keyword evidence="1" id="KW-0540">Nuclease</keyword>
<evidence type="ECO:0000256" key="1">
    <source>
        <dbReference type="PIRNR" id="PIRNR033490"/>
    </source>
</evidence>
<dbReference type="GO" id="GO:0004521">
    <property type="term" value="F:RNA endonuclease activity"/>
    <property type="evidence" value="ECO:0007669"/>
    <property type="project" value="TreeGrafter"/>
</dbReference>
<proteinExistence type="inferred from homology"/>
<evidence type="ECO:0000313" key="2">
    <source>
        <dbReference type="EMBL" id="OGE64389.1"/>
    </source>
</evidence>
<comment type="caution">
    <text evidence="2">The sequence shown here is derived from an EMBL/GenBank/DDBJ whole genome shotgun (WGS) entry which is preliminary data.</text>
</comment>
<keyword evidence="1" id="KW-0378">Hydrolase</keyword>
<name>A0A1F5MGB3_9BACT</name>